<dbReference type="PANTHER" id="PTHR47580">
    <property type="entry name" value="PHOSPHOGLYCERATE MUTASE FAMILY PROTEIN"/>
    <property type="match status" value="1"/>
</dbReference>
<reference evidence="1 2" key="1">
    <citation type="submission" date="2024-02" db="EMBL/GenBank/DDBJ databases">
        <authorList>
            <consortium name="ELIXIR-Norway"/>
            <consortium name="Elixir Norway"/>
        </authorList>
    </citation>
    <scope>NUCLEOTIDE SEQUENCE [LARGE SCALE GENOMIC DNA]</scope>
</reference>
<name>A0ABP0T956_9BRYO</name>
<proteinExistence type="predicted"/>
<dbReference type="PANTHER" id="PTHR47580:SF1">
    <property type="entry name" value="PHOSPHOGLYCERATE MUTASE FAMILY PROTEIN"/>
    <property type="match status" value="1"/>
</dbReference>
<evidence type="ECO:0000313" key="2">
    <source>
        <dbReference type="Proteomes" id="UP001497512"/>
    </source>
</evidence>
<dbReference type="InterPro" id="IPR029033">
    <property type="entry name" value="His_PPase_superfam"/>
</dbReference>
<dbReference type="SUPFAM" id="SSF53254">
    <property type="entry name" value="Phosphoglycerate mutase-like"/>
    <property type="match status" value="1"/>
</dbReference>
<dbReference type="InterPro" id="IPR013078">
    <property type="entry name" value="His_Pase_superF_clade-1"/>
</dbReference>
<accession>A0ABP0T956</accession>
<sequence>MPTTSPASFMDVLSEDPQRVFHKDMGCMTGILQIFDRHPALTAQRYSSRCNPNLHDEEVVKHVQTTITTTTTTTKPRLSFYIQENVPPPPPPPPPSSSFLAGEELKRRELLLGVTEFRIHVPHMTMLLNALSINQHAHAAGLFQMPPVRLNNRYYLVRAGESEFETKGIINTNPVTKTSIDNGLSELGKRQTAKAASKLKDLGACDGSCWIWPSITQRAYQTAEIIAYANNIGRSRIVPEYSFLDARGLGAYEGKQLADIKEVYTTDAVSPNLRPPPYTDGTPNESVADVFVRVTQLMSILETQYFGDTIVIVSPDSDNLSVLQAGLIGLDLRRHIELAFAPGEVRLVDPLSIPIPRPAVSGLIKCTGKLPQC</sequence>
<dbReference type="Proteomes" id="UP001497512">
    <property type="component" value="Chromosome 1"/>
</dbReference>
<dbReference type="CDD" id="cd07067">
    <property type="entry name" value="HP_PGM_like"/>
    <property type="match status" value="1"/>
</dbReference>
<organism evidence="1 2">
    <name type="scientific">Sphagnum troendelagicum</name>
    <dbReference type="NCBI Taxonomy" id="128251"/>
    <lineage>
        <taxon>Eukaryota</taxon>
        <taxon>Viridiplantae</taxon>
        <taxon>Streptophyta</taxon>
        <taxon>Embryophyta</taxon>
        <taxon>Bryophyta</taxon>
        <taxon>Sphagnophytina</taxon>
        <taxon>Sphagnopsida</taxon>
        <taxon>Sphagnales</taxon>
        <taxon>Sphagnaceae</taxon>
        <taxon>Sphagnum</taxon>
    </lineage>
</organism>
<gene>
    <name evidence="1" type="ORF">CSSPTR1EN2_LOCUS716</name>
</gene>
<evidence type="ECO:0008006" key="3">
    <source>
        <dbReference type="Google" id="ProtNLM"/>
    </source>
</evidence>
<dbReference type="EMBL" id="OZ019893">
    <property type="protein sequence ID" value="CAK9190166.1"/>
    <property type="molecule type" value="Genomic_DNA"/>
</dbReference>
<dbReference type="Pfam" id="PF00300">
    <property type="entry name" value="His_Phos_1"/>
    <property type="match status" value="1"/>
</dbReference>
<dbReference type="Gene3D" id="3.40.50.1240">
    <property type="entry name" value="Phosphoglycerate mutase-like"/>
    <property type="match status" value="1"/>
</dbReference>
<protein>
    <recommendedName>
        <fullName evidence="3">Phosphoglycerate mutase</fullName>
    </recommendedName>
</protein>
<keyword evidence="2" id="KW-1185">Reference proteome</keyword>
<evidence type="ECO:0000313" key="1">
    <source>
        <dbReference type="EMBL" id="CAK9190166.1"/>
    </source>
</evidence>